<dbReference type="RefSeq" id="WP_064010440.1">
    <property type="nucleotide sequence ID" value="NZ_LUUG01000117.1"/>
</dbReference>
<feature type="binding site" evidence="1">
    <location>
        <position position="120"/>
    </location>
    <ligand>
        <name>a divalent metal cation</name>
        <dbReference type="ChEBI" id="CHEBI:60240"/>
        <label>2</label>
    </ligand>
</feature>
<evidence type="ECO:0000313" key="3">
    <source>
        <dbReference type="Proteomes" id="UP000078090"/>
    </source>
</evidence>
<reference evidence="2 3" key="1">
    <citation type="submission" date="2016-03" db="EMBL/GenBank/DDBJ databases">
        <authorList>
            <person name="Ploux O."/>
        </authorList>
    </citation>
    <scope>NUCLEOTIDE SEQUENCE [LARGE SCALE GENOMIC DNA]</scope>
    <source>
        <strain evidence="2 3">R-45363</strain>
    </source>
</reference>
<dbReference type="PANTHER" id="PTHR46124:SF3">
    <property type="entry name" value="HYDROLASE"/>
    <property type="match status" value="1"/>
</dbReference>
<protein>
    <submittedName>
        <fullName evidence="2">Deoxyribonuclease</fullName>
    </submittedName>
</protein>
<proteinExistence type="predicted"/>
<dbReference type="GO" id="GO:0046872">
    <property type="term" value="F:metal ion binding"/>
    <property type="evidence" value="ECO:0007669"/>
    <property type="project" value="UniProtKB-KW"/>
</dbReference>
<sequence length="233" mass="25256">MKIETGLEALSLADVYIDIHCHQTGANQTIEVISIGTKDFDTAATPDGFYSLGLHPWHLDQEDTQTALGKISAAGMDPNLLAIGECGLDNAIFAALATQATAFVSQINLANQLGKPLIIHCVRAFNELIRIKKSTPNAKTPWIIHGFNGNPALAEQLIRHGFYLSFGTALLNPRSHAGEALSRTPFDRVFLETDAANVSIDAIYAAAAKMLGLDNASLRQHIMSNFKRVFLND</sequence>
<dbReference type="SUPFAM" id="SSF51556">
    <property type="entry name" value="Metallo-dependent hydrolases"/>
    <property type="match status" value="1"/>
</dbReference>
<feature type="binding site" evidence="1">
    <location>
        <position position="145"/>
    </location>
    <ligand>
        <name>a divalent metal cation</name>
        <dbReference type="ChEBI" id="CHEBI:60240"/>
        <label>2</label>
    </ligand>
</feature>
<evidence type="ECO:0000256" key="1">
    <source>
        <dbReference type="PIRSR" id="PIRSR005902-1"/>
    </source>
</evidence>
<evidence type="ECO:0000313" key="2">
    <source>
        <dbReference type="EMBL" id="OAH97653.1"/>
    </source>
</evidence>
<dbReference type="EMBL" id="LUUG01000117">
    <property type="protein sequence ID" value="OAH97653.1"/>
    <property type="molecule type" value="Genomic_DNA"/>
</dbReference>
<organism evidence="2 3">
    <name type="scientific">Methylomonas methanica</name>
    <dbReference type="NCBI Taxonomy" id="421"/>
    <lineage>
        <taxon>Bacteria</taxon>
        <taxon>Pseudomonadati</taxon>
        <taxon>Pseudomonadota</taxon>
        <taxon>Gammaproteobacteria</taxon>
        <taxon>Methylococcales</taxon>
        <taxon>Methylococcaceae</taxon>
        <taxon>Methylomonas</taxon>
    </lineage>
</organism>
<comment type="caution">
    <text evidence="2">The sequence shown here is derived from an EMBL/GenBank/DDBJ whole genome shotgun (WGS) entry which is preliminary data.</text>
</comment>
<dbReference type="GO" id="GO:0016788">
    <property type="term" value="F:hydrolase activity, acting on ester bonds"/>
    <property type="evidence" value="ECO:0007669"/>
    <property type="project" value="InterPro"/>
</dbReference>
<dbReference type="InterPro" id="IPR032466">
    <property type="entry name" value="Metal_Hydrolase"/>
</dbReference>
<gene>
    <name evidence="2" type="ORF">A1332_04435</name>
</gene>
<keyword evidence="1" id="KW-0479">Metal-binding</keyword>
<dbReference type="Proteomes" id="UP000078090">
    <property type="component" value="Unassembled WGS sequence"/>
</dbReference>
<feature type="binding site" evidence="1">
    <location>
        <position position="194"/>
    </location>
    <ligand>
        <name>a divalent metal cation</name>
        <dbReference type="ChEBI" id="CHEBI:60240"/>
        <label>1</label>
    </ligand>
</feature>
<dbReference type="Gene3D" id="3.20.20.140">
    <property type="entry name" value="Metal-dependent hydrolases"/>
    <property type="match status" value="1"/>
</dbReference>
<accession>A0A177LWL5</accession>
<feature type="binding site" evidence="1">
    <location>
        <position position="85"/>
    </location>
    <ligand>
        <name>a divalent metal cation</name>
        <dbReference type="ChEBI" id="CHEBI:60240"/>
        <label>1</label>
    </ligand>
</feature>
<dbReference type="InterPro" id="IPR001130">
    <property type="entry name" value="TatD-like"/>
</dbReference>
<dbReference type="AlphaFoldDB" id="A0A177LWL5"/>
<dbReference type="OrthoDB" id="9810005at2"/>
<name>A0A177LWL5_METMH</name>
<dbReference type="GO" id="GO:0005829">
    <property type="term" value="C:cytosol"/>
    <property type="evidence" value="ECO:0007669"/>
    <property type="project" value="TreeGrafter"/>
</dbReference>
<dbReference type="Pfam" id="PF01026">
    <property type="entry name" value="TatD_DNase"/>
    <property type="match status" value="1"/>
</dbReference>
<dbReference type="PANTHER" id="PTHR46124">
    <property type="entry name" value="D-AMINOACYL-TRNA DEACYLASE"/>
    <property type="match status" value="1"/>
</dbReference>